<dbReference type="EMBL" id="NQOU01000001">
    <property type="protein sequence ID" value="RII84294.1"/>
    <property type="molecule type" value="Genomic_DNA"/>
</dbReference>
<accession>A0ABX9MZF8</accession>
<gene>
    <name evidence="2" type="ORF">CJO09_03515</name>
</gene>
<dbReference type="Pfam" id="PF00899">
    <property type="entry name" value="ThiF"/>
    <property type="match status" value="1"/>
</dbReference>
<comment type="caution">
    <text evidence="2">The sequence shown here is derived from an EMBL/GenBank/DDBJ whole genome shotgun (WGS) entry which is preliminary data.</text>
</comment>
<dbReference type="Proteomes" id="UP000266483">
    <property type="component" value="Unassembled WGS sequence"/>
</dbReference>
<evidence type="ECO:0000313" key="2">
    <source>
        <dbReference type="EMBL" id="RII84294.1"/>
    </source>
</evidence>
<sequence length="272" mass="29247">MDEFDNSIDAQRRFSGLARLYGDRAPERLAQAHIAVAGLGGVGSWCAEALARSGVGNLTLIDLDHIAESNINRQVHALTDTLGQSKVEAMAQRIHGINPACRLTNIDDFVVPENVHTVFGEEVRLIIDCTDQISAKVAMILEARRRRIPIIVCGGAGGKTDLLAMKVDDLAFSTNDALLAKLRNVLRRNHDFPKGSVSDKARRRVAKMGVRVIWFDQPAVLPAAWLEADAPAEALQGLSCAGYGSAMALTAAMGLAAANDAIQQVLKKNTKS</sequence>
<name>A0ABX9MZF8_9BURK</name>
<dbReference type="Gene3D" id="3.40.50.720">
    <property type="entry name" value="NAD(P)-binding Rossmann-like Domain"/>
    <property type="match status" value="1"/>
</dbReference>
<dbReference type="RefSeq" id="WP_119441074.1">
    <property type="nucleotide sequence ID" value="NZ_CP170494.1"/>
</dbReference>
<protein>
    <submittedName>
        <fullName evidence="2">tRNA threonylcarbamoyladenosine dehydratase</fullName>
    </submittedName>
</protein>
<dbReference type="CDD" id="cd00755">
    <property type="entry name" value="YgdL_like"/>
    <property type="match status" value="1"/>
</dbReference>
<dbReference type="InterPro" id="IPR045886">
    <property type="entry name" value="ThiF/MoeB/HesA"/>
</dbReference>
<keyword evidence="3" id="KW-1185">Reference proteome</keyword>
<reference evidence="2 3" key="1">
    <citation type="submission" date="2017-08" db="EMBL/GenBank/DDBJ databases">
        <title>Pusillimonas indicus sp. nov., a member of the family Alcaligenaceae isolated from surface seawater.</title>
        <authorList>
            <person name="Li J."/>
        </authorList>
    </citation>
    <scope>NUCLEOTIDE SEQUENCE [LARGE SCALE GENOMIC DNA]</scope>
    <source>
        <strain evidence="2 3">17-4A</strain>
    </source>
</reference>
<dbReference type="PANTHER" id="PTHR43267:SF1">
    <property type="entry name" value="TRNA THREONYLCARBAMOYLADENOSINE DEHYDRATASE"/>
    <property type="match status" value="1"/>
</dbReference>
<evidence type="ECO:0000313" key="3">
    <source>
        <dbReference type="Proteomes" id="UP000266483"/>
    </source>
</evidence>
<dbReference type="InterPro" id="IPR000594">
    <property type="entry name" value="ThiF_NAD_FAD-bd"/>
</dbReference>
<evidence type="ECO:0000259" key="1">
    <source>
        <dbReference type="Pfam" id="PF00899"/>
    </source>
</evidence>
<organism evidence="2 3">
    <name type="scientific">Neopusillimonas maritima</name>
    <dbReference type="NCBI Taxonomy" id="2026239"/>
    <lineage>
        <taxon>Bacteria</taxon>
        <taxon>Pseudomonadati</taxon>
        <taxon>Pseudomonadota</taxon>
        <taxon>Betaproteobacteria</taxon>
        <taxon>Burkholderiales</taxon>
        <taxon>Alcaligenaceae</taxon>
        <taxon>Neopusillimonas</taxon>
    </lineage>
</organism>
<proteinExistence type="predicted"/>
<dbReference type="PANTHER" id="PTHR43267">
    <property type="entry name" value="TRNA THREONYLCARBAMOYLADENOSINE DEHYDRATASE"/>
    <property type="match status" value="1"/>
</dbReference>
<dbReference type="InterPro" id="IPR035985">
    <property type="entry name" value="Ubiquitin-activating_enz"/>
</dbReference>
<feature type="domain" description="THIF-type NAD/FAD binding fold" evidence="1">
    <location>
        <begin position="19"/>
        <end position="268"/>
    </location>
</feature>
<dbReference type="SUPFAM" id="SSF69572">
    <property type="entry name" value="Activating enzymes of the ubiquitin-like proteins"/>
    <property type="match status" value="1"/>
</dbReference>